<evidence type="ECO:0000256" key="1">
    <source>
        <dbReference type="SAM" id="MobiDB-lite"/>
    </source>
</evidence>
<comment type="caution">
    <text evidence="3">The sequence shown here is derived from an EMBL/GenBank/DDBJ whole genome shotgun (WGS) entry which is preliminary data.</text>
</comment>
<keyword evidence="2" id="KW-0812">Transmembrane</keyword>
<evidence type="ECO:0000256" key="2">
    <source>
        <dbReference type="SAM" id="Phobius"/>
    </source>
</evidence>
<organism evidence="3 4">
    <name type="scientific">Fusarium heterosporum</name>
    <dbReference type="NCBI Taxonomy" id="42747"/>
    <lineage>
        <taxon>Eukaryota</taxon>
        <taxon>Fungi</taxon>
        <taxon>Dikarya</taxon>
        <taxon>Ascomycota</taxon>
        <taxon>Pezizomycotina</taxon>
        <taxon>Sordariomycetes</taxon>
        <taxon>Hypocreomycetidae</taxon>
        <taxon>Hypocreales</taxon>
        <taxon>Nectriaceae</taxon>
        <taxon>Fusarium</taxon>
        <taxon>Fusarium heterosporum species complex</taxon>
    </lineage>
</organism>
<dbReference type="EMBL" id="JAAGWQ010000103">
    <property type="protein sequence ID" value="KAF5667332.1"/>
    <property type="molecule type" value="Genomic_DNA"/>
</dbReference>
<feature type="transmembrane region" description="Helical" evidence="2">
    <location>
        <begin position="58"/>
        <end position="77"/>
    </location>
</feature>
<reference evidence="3 4" key="1">
    <citation type="submission" date="2020-05" db="EMBL/GenBank/DDBJ databases">
        <title>Identification and distribution of gene clusters putatively required for synthesis of sphingolipid metabolism inhibitors in phylogenetically diverse species of the filamentous fungus Fusarium.</title>
        <authorList>
            <person name="Kim H.-S."/>
            <person name="Busman M."/>
            <person name="Brown D.W."/>
            <person name="Divon H."/>
            <person name="Uhlig S."/>
            <person name="Proctor R.H."/>
        </authorList>
    </citation>
    <scope>NUCLEOTIDE SEQUENCE [LARGE SCALE GENOMIC DNA]</scope>
    <source>
        <strain evidence="3 4">NRRL 20693</strain>
    </source>
</reference>
<feature type="transmembrane region" description="Helical" evidence="2">
    <location>
        <begin position="168"/>
        <end position="186"/>
    </location>
</feature>
<dbReference type="AlphaFoldDB" id="A0A8H5TD04"/>
<dbReference type="PANTHER" id="PTHR35179">
    <property type="entry name" value="PROTEIN CBG02620"/>
    <property type="match status" value="1"/>
</dbReference>
<feature type="transmembrane region" description="Helical" evidence="2">
    <location>
        <begin position="20"/>
        <end position="38"/>
    </location>
</feature>
<evidence type="ECO:0000313" key="4">
    <source>
        <dbReference type="Proteomes" id="UP000567885"/>
    </source>
</evidence>
<feature type="compositionally biased region" description="Low complexity" evidence="1">
    <location>
        <begin position="283"/>
        <end position="293"/>
    </location>
</feature>
<protein>
    <submittedName>
        <fullName evidence="3">Uncharacterized protein</fullName>
    </submittedName>
</protein>
<feature type="transmembrane region" description="Helical" evidence="2">
    <location>
        <begin position="126"/>
        <end position="148"/>
    </location>
</feature>
<feature type="transmembrane region" description="Helical" evidence="2">
    <location>
        <begin position="206"/>
        <end position="225"/>
    </location>
</feature>
<keyword evidence="4" id="KW-1185">Reference proteome</keyword>
<accession>A0A8H5TD04</accession>
<evidence type="ECO:0000313" key="3">
    <source>
        <dbReference type="EMBL" id="KAF5667332.1"/>
    </source>
</evidence>
<feature type="compositionally biased region" description="Polar residues" evidence="1">
    <location>
        <begin position="322"/>
        <end position="331"/>
    </location>
</feature>
<feature type="transmembrane region" description="Helical" evidence="2">
    <location>
        <begin position="83"/>
        <end position="106"/>
    </location>
</feature>
<dbReference type="PANTHER" id="PTHR35179:SF1">
    <property type="entry name" value="INTEGRAL MEMBRANE PROTEIN"/>
    <property type="match status" value="1"/>
</dbReference>
<gene>
    <name evidence="3" type="ORF">FHETE_6035</name>
</gene>
<name>A0A8H5TD04_FUSHE</name>
<keyword evidence="2" id="KW-1133">Transmembrane helix</keyword>
<feature type="region of interest" description="Disordered" evidence="1">
    <location>
        <begin position="266"/>
        <end position="293"/>
    </location>
</feature>
<feature type="region of interest" description="Disordered" evidence="1">
    <location>
        <begin position="321"/>
        <end position="363"/>
    </location>
</feature>
<dbReference type="OrthoDB" id="3205825at2759"/>
<sequence length="363" mass="41065">MGGLLLSDNFEYHKPNSNDMNIASVAWGFSLGVSIFTATKAAKQTINSWKRGTRTNIYLVFLWTEWVSSVIMSAISWCYLRQIIPPGFPIFFAVVLLWAIQIQTLLQIIINRISILMVNRHSAWKLKLFTFLILLLVNISVFCIWIPARLQISQKWIAVNAIWDRVEKVIFLVVDAGLNLYFIHLVRSRLIANGLTKYTRLYRANLGMIFVSMTMDVILIGMMSLPNDIVYVQFHPLAYLVKLHIEMSMAELITKVVKASNPNGYDYSHSQSRSGGKSGVKSGGKTTTNKKMGSIFAGGNQTYVQAGENIELPARKEDGIQISRTFQTTQVEAVKPNRDRTDYDDLESESSSTRNLKPEHFPA</sequence>
<keyword evidence="2" id="KW-0472">Membrane</keyword>
<dbReference type="Proteomes" id="UP000567885">
    <property type="component" value="Unassembled WGS sequence"/>
</dbReference>
<proteinExistence type="predicted"/>